<dbReference type="InterPro" id="IPR001650">
    <property type="entry name" value="Helicase_C-like"/>
</dbReference>
<dbReference type="InterPro" id="IPR014001">
    <property type="entry name" value="Helicase_ATP-bd"/>
</dbReference>
<dbReference type="SMART" id="SM00490">
    <property type="entry name" value="HELICc"/>
    <property type="match status" value="1"/>
</dbReference>
<dbReference type="PROSITE" id="PS51192">
    <property type="entry name" value="HELICASE_ATP_BIND_1"/>
    <property type="match status" value="1"/>
</dbReference>
<dbReference type="AlphaFoldDB" id="A0A431WN25"/>
<dbReference type="CDD" id="cd18791">
    <property type="entry name" value="SF2_C_RHA"/>
    <property type="match status" value="1"/>
</dbReference>
<dbReference type="OrthoDB" id="9805617at2"/>
<dbReference type="GO" id="GO:0016787">
    <property type="term" value="F:hydrolase activity"/>
    <property type="evidence" value="ECO:0007669"/>
    <property type="project" value="UniProtKB-KW"/>
</dbReference>
<dbReference type="SUPFAM" id="SSF52540">
    <property type="entry name" value="P-loop containing nucleoside triphosphate hydrolases"/>
    <property type="match status" value="1"/>
</dbReference>
<evidence type="ECO:0000313" key="8">
    <source>
        <dbReference type="Proteomes" id="UP000267448"/>
    </source>
</evidence>
<dbReference type="EMBL" id="RXNU01000017">
    <property type="protein sequence ID" value="RTR36893.1"/>
    <property type="molecule type" value="Genomic_DNA"/>
</dbReference>
<gene>
    <name evidence="7" type="ORF">EKG38_21580</name>
</gene>
<organism evidence="7 8">
    <name type="scientific">Shewanella canadensis</name>
    <dbReference type="NCBI Taxonomy" id="271096"/>
    <lineage>
        <taxon>Bacteria</taxon>
        <taxon>Pseudomonadati</taxon>
        <taxon>Pseudomonadota</taxon>
        <taxon>Gammaproteobacteria</taxon>
        <taxon>Alteromonadales</taxon>
        <taxon>Shewanellaceae</taxon>
        <taxon>Shewanella</taxon>
    </lineage>
</organism>
<dbReference type="PANTHER" id="PTHR43519">
    <property type="entry name" value="ATP-DEPENDENT RNA HELICASE HRPB"/>
    <property type="match status" value="1"/>
</dbReference>
<accession>A0A431WN25</accession>
<dbReference type="InterPro" id="IPR011545">
    <property type="entry name" value="DEAD/DEAH_box_helicase_dom"/>
</dbReference>
<evidence type="ECO:0000313" key="7">
    <source>
        <dbReference type="EMBL" id="RTR36893.1"/>
    </source>
</evidence>
<dbReference type="CDD" id="cd17917">
    <property type="entry name" value="DEXHc_RHA-like"/>
    <property type="match status" value="1"/>
</dbReference>
<comment type="caution">
    <text evidence="7">The sequence shown here is derived from an EMBL/GenBank/DDBJ whole genome shotgun (WGS) entry which is preliminary data.</text>
</comment>
<dbReference type="SMART" id="SM00847">
    <property type="entry name" value="HA2"/>
    <property type="match status" value="1"/>
</dbReference>
<reference evidence="7 8" key="1">
    <citation type="submission" date="2018-12" db="EMBL/GenBank/DDBJ databases">
        <authorList>
            <person name="Yu L."/>
        </authorList>
    </citation>
    <scope>NUCLEOTIDE SEQUENCE [LARGE SCALE GENOMIC DNA]</scope>
    <source>
        <strain evidence="7 8">HAW-EB2</strain>
    </source>
</reference>
<dbReference type="RefSeq" id="WP_126523048.1">
    <property type="nucleotide sequence ID" value="NZ_RXNU01000017.1"/>
</dbReference>
<proteinExistence type="predicted"/>
<feature type="domain" description="Helicase C-terminal" evidence="6">
    <location>
        <begin position="244"/>
        <end position="427"/>
    </location>
</feature>
<dbReference type="InterPro" id="IPR027417">
    <property type="entry name" value="P-loop_NTPase"/>
</dbReference>
<dbReference type="Gene3D" id="3.40.50.300">
    <property type="entry name" value="P-loop containing nucleotide triphosphate hydrolases"/>
    <property type="match status" value="2"/>
</dbReference>
<dbReference type="SMART" id="SM00487">
    <property type="entry name" value="DEXDc"/>
    <property type="match status" value="1"/>
</dbReference>
<dbReference type="Proteomes" id="UP000267448">
    <property type="component" value="Unassembled WGS sequence"/>
</dbReference>
<name>A0A431WN25_9GAMM</name>
<dbReference type="GO" id="GO:0004386">
    <property type="term" value="F:helicase activity"/>
    <property type="evidence" value="ECO:0007669"/>
    <property type="project" value="UniProtKB-KW"/>
</dbReference>
<protein>
    <submittedName>
        <fullName evidence="7">ATP-dependent RNA helicase</fullName>
    </submittedName>
</protein>
<evidence type="ECO:0000256" key="4">
    <source>
        <dbReference type="ARBA" id="ARBA00022840"/>
    </source>
</evidence>
<evidence type="ECO:0000256" key="3">
    <source>
        <dbReference type="ARBA" id="ARBA00022806"/>
    </source>
</evidence>
<evidence type="ECO:0000256" key="2">
    <source>
        <dbReference type="ARBA" id="ARBA00022801"/>
    </source>
</evidence>
<keyword evidence="2" id="KW-0378">Hydrolase</keyword>
<keyword evidence="8" id="KW-1185">Reference proteome</keyword>
<dbReference type="Gene3D" id="1.20.120.1080">
    <property type="match status" value="1"/>
</dbReference>
<feature type="domain" description="Helicase ATP-binding" evidence="5">
    <location>
        <begin position="31"/>
        <end position="194"/>
    </location>
</feature>
<sequence length="876" mass="96711">MKKQPQAEQRQLSQTSLPTDSLPIDALYDEFKSAIKDNHLVVESDTGSGKSTRLPLWCAEADETLSYSLSESSDHSGKKVEGKSKRVLVVEPRRVACLALASFVGSQTDIAVGHAIRFDSTVTAQTQIAFVTPGIALRWLQEDGLAGFDTVIIDEFHERRWDTDLLLAMLKQKVADSPDLRLVLTSATIDGERLTRYLATNTPNTAQGCASDLSAKRLYAQGRRFHVELRYQAKESHHLPDIRGVEQAVKTAVSQLLTETDGDILVFLPGKREIQACLQACQPLTGEIDNSGRDNSRLELLALHGGISPMEQKQILIESSGQRVIFSTNVAETSLTIPGVTAVIDSGLERRTHQRNGRTVLSLARISRASCEQRKGRAGRTQDGICIRLWGKGAPLEAMTPPELQREELVEPMLAAAGCGYRLSQLQFVDTIPAKALAIAEQKLLSMGAIDEQGKITEHGNKLSPLPIDTLFAHLISAMPDDECRGLMVDLAAALSVPQRLFKLPTSEQALKDLNEWEPLGCDAFTLIKLVREPLAEFMSDNALVDLNGRKEARFLSNQIRSALQLSRLNQAQPIGPKQSELRQRWLSSVIKALPELAFVRREKRVTALGNGYSEVQIGRDSRFCSELKDFNGKESALAALVFDQHSIAGKGSKQTLNLASCMVPVSLKALLDAGLGEERLAENREKGASHKVVVETLYAGRVIGSRLKAVEGEQALEAIVRSIALGRQFKGVAARLNGDIAAWNIWLALGKNREQAPTPELKALGNEPLVFENYLSDKLSELGVESYDDLELIEAEDLLFEGIPEWEREAFDAMYPTKLALAELKVTVEYLPKRKLVTLVYAGGLRKTGPKRWELPRWVGWKIQYRKASRVVDVK</sequence>
<dbReference type="GO" id="GO:0005524">
    <property type="term" value="F:ATP binding"/>
    <property type="evidence" value="ECO:0007669"/>
    <property type="project" value="UniProtKB-KW"/>
</dbReference>
<dbReference type="PROSITE" id="PS51194">
    <property type="entry name" value="HELICASE_CTER"/>
    <property type="match status" value="1"/>
</dbReference>
<dbReference type="Pfam" id="PF00270">
    <property type="entry name" value="DEAD"/>
    <property type="match status" value="1"/>
</dbReference>
<evidence type="ECO:0000259" key="5">
    <source>
        <dbReference type="PROSITE" id="PS51192"/>
    </source>
</evidence>
<keyword evidence="1" id="KW-0547">Nucleotide-binding</keyword>
<dbReference type="Pfam" id="PF00271">
    <property type="entry name" value="Helicase_C"/>
    <property type="match status" value="1"/>
</dbReference>
<evidence type="ECO:0000256" key="1">
    <source>
        <dbReference type="ARBA" id="ARBA00022741"/>
    </source>
</evidence>
<dbReference type="InterPro" id="IPR007502">
    <property type="entry name" value="Helicase-assoc_dom"/>
</dbReference>
<keyword evidence="3 7" id="KW-0347">Helicase</keyword>
<dbReference type="PANTHER" id="PTHR43519:SF1">
    <property type="entry name" value="ATP-DEPENDENT RNA HELICASE HRPB"/>
    <property type="match status" value="1"/>
</dbReference>
<dbReference type="GO" id="GO:0003676">
    <property type="term" value="F:nucleic acid binding"/>
    <property type="evidence" value="ECO:0007669"/>
    <property type="project" value="InterPro"/>
</dbReference>
<keyword evidence="4" id="KW-0067">ATP-binding</keyword>
<evidence type="ECO:0000259" key="6">
    <source>
        <dbReference type="PROSITE" id="PS51194"/>
    </source>
</evidence>